<organism evidence="2 3">
    <name type="scientific">Solanum verrucosum</name>
    <dbReference type="NCBI Taxonomy" id="315347"/>
    <lineage>
        <taxon>Eukaryota</taxon>
        <taxon>Viridiplantae</taxon>
        <taxon>Streptophyta</taxon>
        <taxon>Embryophyta</taxon>
        <taxon>Tracheophyta</taxon>
        <taxon>Spermatophyta</taxon>
        <taxon>Magnoliopsida</taxon>
        <taxon>eudicotyledons</taxon>
        <taxon>Gunneridae</taxon>
        <taxon>Pentapetalae</taxon>
        <taxon>asterids</taxon>
        <taxon>lamiids</taxon>
        <taxon>Solanales</taxon>
        <taxon>Solanaceae</taxon>
        <taxon>Solanoideae</taxon>
        <taxon>Solaneae</taxon>
        <taxon>Solanum</taxon>
    </lineage>
</organism>
<protein>
    <submittedName>
        <fullName evidence="2">Uncharacterized protein</fullName>
    </submittedName>
</protein>
<dbReference type="AlphaFoldDB" id="A0AAF0ZRN2"/>
<evidence type="ECO:0000313" key="2">
    <source>
        <dbReference type="EMBL" id="WMV46549.1"/>
    </source>
</evidence>
<name>A0AAF0ZRN2_SOLVR</name>
<gene>
    <name evidence="2" type="ORF">MTR67_039934</name>
</gene>
<proteinExistence type="predicted"/>
<accession>A0AAF0ZRN2</accession>
<dbReference type="Proteomes" id="UP001234989">
    <property type="component" value="Chromosome 9"/>
</dbReference>
<evidence type="ECO:0000313" key="3">
    <source>
        <dbReference type="Proteomes" id="UP001234989"/>
    </source>
</evidence>
<dbReference type="InterPro" id="IPR004252">
    <property type="entry name" value="Probable_transposase_24"/>
</dbReference>
<dbReference type="EMBL" id="CP133620">
    <property type="protein sequence ID" value="WMV46549.1"/>
    <property type="molecule type" value="Genomic_DNA"/>
</dbReference>
<evidence type="ECO:0000256" key="1">
    <source>
        <dbReference type="SAM" id="MobiDB-lite"/>
    </source>
</evidence>
<keyword evidence="3" id="KW-1185">Reference proteome</keyword>
<feature type="region of interest" description="Disordered" evidence="1">
    <location>
        <begin position="110"/>
        <end position="129"/>
    </location>
</feature>
<reference evidence="2" key="1">
    <citation type="submission" date="2023-08" db="EMBL/GenBank/DDBJ databases">
        <title>A de novo genome assembly of Solanum verrucosum Schlechtendal, a Mexican diploid species geographically isolated from the other diploid A-genome species in potato relatives.</title>
        <authorList>
            <person name="Hosaka K."/>
        </authorList>
    </citation>
    <scope>NUCLEOTIDE SEQUENCE</scope>
    <source>
        <tissue evidence="2">Young leaves</tissue>
    </source>
</reference>
<dbReference type="Pfam" id="PF03004">
    <property type="entry name" value="Transposase_24"/>
    <property type="match status" value="1"/>
</dbReference>
<sequence>MCTWESKYNLVIATTFERRASARLSSWLKKVWDTDQRPGWMLSHVFDDLRVYWNTNKFKAMSEQAKKARGSLKGGSLHTGGAKTVGTITREMEKELEHNPIELEDFKKTHVKKKEDESDSNVWVEERAE</sequence>